<evidence type="ECO:0000313" key="2">
    <source>
        <dbReference type="Proteomes" id="UP000320496"/>
    </source>
</evidence>
<dbReference type="EMBL" id="CP036275">
    <property type="protein sequence ID" value="QDU40894.1"/>
    <property type="molecule type" value="Genomic_DNA"/>
</dbReference>
<evidence type="ECO:0000313" key="1">
    <source>
        <dbReference type="EMBL" id="QDU40894.1"/>
    </source>
</evidence>
<proteinExistence type="predicted"/>
<protein>
    <recommendedName>
        <fullName evidence="3">WD domain, G-beta repeat</fullName>
    </recommendedName>
</protein>
<dbReference type="AlphaFoldDB" id="A0A517ZEL3"/>
<dbReference type="Proteomes" id="UP000320496">
    <property type="component" value="Chromosome"/>
</dbReference>
<accession>A0A517ZEL3</accession>
<organism evidence="1 2">
    <name type="scientific">Maioricimonas rarisocia</name>
    <dbReference type="NCBI Taxonomy" id="2528026"/>
    <lineage>
        <taxon>Bacteria</taxon>
        <taxon>Pseudomonadati</taxon>
        <taxon>Planctomycetota</taxon>
        <taxon>Planctomycetia</taxon>
        <taxon>Planctomycetales</taxon>
        <taxon>Planctomycetaceae</taxon>
        <taxon>Maioricimonas</taxon>
    </lineage>
</organism>
<sequence length="334" mass="34732">MLLAFSTAFALCADPVGIEISPQVAAVVSLSHDRLLLGDTDGQLFQLRLNNGELERLPPPTGLPRNVDGAALCASTTDGSRIAVAGTEGITSVWNRHGDGYALRAKVAIGGQRPLGLVFSTSGDQLAIWTIESEEAYASGRDCCSLWCATLGKDPRAREVAKGLPLLTGVTFHGDDGAVLAAGTDGAVRAFSITEPDSNGSARALRTLSVDSDGYCVMAAAGRHELIVAAESEAGWMLRRLSAGTFETLAASPPAGGPVTCLSVLQTGDMVFAARGHELDVYAGDGLVPLGSVEAAPAGFTITRAIEMSGGRRLAVCSFREDRGHLRVVDVPEQ</sequence>
<dbReference type="SUPFAM" id="SSF69322">
    <property type="entry name" value="Tricorn protease domain 2"/>
    <property type="match status" value="1"/>
</dbReference>
<gene>
    <name evidence="1" type="ORF">Mal4_52570</name>
</gene>
<reference evidence="1 2" key="1">
    <citation type="submission" date="2019-02" db="EMBL/GenBank/DDBJ databases">
        <title>Deep-cultivation of Planctomycetes and their phenomic and genomic characterization uncovers novel biology.</title>
        <authorList>
            <person name="Wiegand S."/>
            <person name="Jogler M."/>
            <person name="Boedeker C."/>
            <person name="Pinto D."/>
            <person name="Vollmers J."/>
            <person name="Rivas-Marin E."/>
            <person name="Kohn T."/>
            <person name="Peeters S.H."/>
            <person name="Heuer A."/>
            <person name="Rast P."/>
            <person name="Oberbeckmann S."/>
            <person name="Bunk B."/>
            <person name="Jeske O."/>
            <person name="Meyerdierks A."/>
            <person name="Storesund J.E."/>
            <person name="Kallscheuer N."/>
            <person name="Luecker S."/>
            <person name="Lage O.M."/>
            <person name="Pohl T."/>
            <person name="Merkel B.J."/>
            <person name="Hornburger P."/>
            <person name="Mueller R.-W."/>
            <person name="Bruemmer F."/>
            <person name="Labrenz M."/>
            <person name="Spormann A.M."/>
            <person name="Op den Camp H."/>
            <person name="Overmann J."/>
            <person name="Amann R."/>
            <person name="Jetten M.S.M."/>
            <person name="Mascher T."/>
            <person name="Medema M.H."/>
            <person name="Devos D.P."/>
            <person name="Kaster A.-K."/>
            <person name="Ovreas L."/>
            <person name="Rohde M."/>
            <person name="Galperin M.Y."/>
            <person name="Jogler C."/>
        </authorList>
    </citation>
    <scope>NUCLEOTIDE SEQUENCE [LARGE SCALE GENOMIC DNA]</scope>
    <source>
        <strain evidence="1 2">Mal4</strain>
    </source>
</reference>
<dbReference type="InterPro" id="IPR015943">
    <property type="entry name" value="WD40/YVTN_repeat-like_dom_sf"/>
</dbReference>
<evidence type="ECO:0008006" key="3">
    <source>
        <dbReference type="Google" id="ProtNLM"/>
    </source>
</evidence>
<keyword evidence="2" id="KW-1185">Reference proteome</keyword>
<dbReference type="KEGG" id="mri:Mal4_52570"/>
<name>A0A517ZEL3_9PLAN</name>
<dbReference type="Gene3D" id="2.130.10.10">
    <property type="entry name" value="YVTN repeat-like/Quinoprotein amine dehydrogenase"/>
    <property type="match status" value="1"/>
</dbReference>